<organism evidence="2 3">
    <name type="scientific">Ceratodon purpureus</name>
    <name type="common">Fire moss</name>
    <name type="synonym">Dicranum purpureum</name>
    <dbReference type="NCBI Taxonomy" id="3225"/>
    <lineage>
        <taxon>Eukaryota</taxon>
        <taxon>Viridiplantae</taxon>
        <taxon>Streptophyta</taxon>
        <taxon>Embryophyta</taxon>
        <taxon>Bryophyta</taxon>
        <taxon>Bryophytina</taxon>
        <taxon>Bryopsida</taxon>
        <taxon>Dicranidae</taxon>
        <taxon>Pseudoditrichales</taxon>
        <taxon>Ditrichaceae</taxon>
        <taxon>Ceratodon</taxon>
    </lineage>
</organism>
<evidence type="ECO:0000256" key="1">
    <source>
        <dbReference type="SAM" id="MobiDB-lite"/>
    </source>
</evidence>
<dbReference type="Proteomes" id="UP000822688">
    <property type="component" value="Chromosome 7"/>
</dbReference>
<accession>A0A8T0H746</accession>
<gene>
    <name evidence="2" type="ORF">KC19_7G030200</name>
</gene>
<feature type="region of interest" description="Disordered" evidence="1">
    <location>
        <begin position="56"/>
        <end position="91"/>
    </location>
</feature>
<dbReference type="AlphaFoldDB" id="A0A8T0H746"/>
<proteinExistence type="predicted"/>
<comment type="caution">
    <text evidence="2">The sequence shown here is derived from an EMBL/GenBank/DDBJ whole genome shotgun (WGS) entry which is preliminary data.</text>
</comment>
<evidence type="ECO:0000313" key="3">
    <source>
        <dbReference type="Proteomes" id="UP000822688"/>
    </source>
</evidence>
<dbReference type="EMBL" id="CM026428">
    <property type="protein sequence ID" value="KAG0565998.1"/>
    <property type="molecule type" value="Genomic_DNA"/>
</dbReference>
<keyword evidence="3" id="KW-1185">Reference proteome</keyword>
<protein>
    <submittedName>
        <fullName evidence="2">Uncharacterized protein</fullName>
    </submittedName>
</protein>
<evidence type="ECO:0000313" key="2">
    <source>
        <dbReference type="EMBL" id="KAG0565998.1"/>
    </source>
</evidence>
<name>A0A8T0H746_CERPU</name>
<reference evidence="2" key="1">
    <citation type="submission" date="2020-06" db="EMBL/GenBank/DDBJ databases">
        <title>WGS assembly of Ceratodon purpureus strain R40.</title>
        <authorList>
            <person name="Carey S.B."/>
            <person name="Jenkins J."/>
            <person name="Shu S."/>
            <person name="Lovell J.T."/>
            <person name="Sreedasyam A."/>
            <person name="Maumus F."/>
            <person name="Tiley G.P."/>
            <person name="Fernandez-Pozo N."/>
            <person name="Barry K."/>
            <person name="Chen C."/>
            <person name="Wang M."/>
            <person name="Lipzen A."/>
            <person name="Daum C."/>
            <person name="Saski C.A."/>
            <person name="Payton A.C."/>
            <person name="Mcbreen J.C."/>
            <person name="Conrad R.E."/>
            <person name="Kollar L.M."/>
            <person name="Olsson S."/>
            <person name="Huttunen S."/>
            <person name="Landis J.B."/>
            <person name="Wickett N.J."/>
            <person name="Johnson M.G."/>
            <person name="Rensing S.A."/>
            <person name="Grimwood J."/>
            <person name="Schmutz J."/>
            <person name="Mcdaniel S.F."/>
        </authorList>
    </citation>
    <scope>NUCLEOTIDE SEQUENCE</scope>
    <source>
        <strain evidence="2">R40</strain>
    </source>
</reference>
<sequence>MIAKRTTHASEAQCLRMHVSHPHLLVRIWEMIRCGKDLGTTTTTSLPLSRTHLRSVNKTATASNEEAGKTGNGFERNKKGGFVPHCPSSQKQKICDVSLPDDTLILP</sequence>